<dbReference type="EC" id="2.7.1.130" evidence="3 13"/>
<dbReference type="RefSeq" id="WP_264283043.1">
    <property type="nucleotide sequence ID" value="NZ_CP107006.1"/>
</dbReference>
<evidence type="ECO:0000256" key="8">
    <source>
        <dbReference type="ARBA" id="ARBA00022741"/>
    </source>
</evidence>
<reference evidence="15" key="1">
    <citation type="submission" date="2022-10" db="EMBL/GenBank/DDBJ databases">
        <title>Chitinophaga sp. nov., isolated from soil.</title>
        <authorList>
            <person name="Jeon C.O."/>
        </authorList>
    </citation>
    <scope>NUCLEOTIDE SEQUENCE</scope>
    <source>
        <strain evidence="15">R8</strain>
    </source>
</reference>
<keyword evidence="8 13" id="KW-0547">Nucleotide-binding</keyword>
<evidence type="ECO:0000256" key="5">
    <source>
        <dbReference type="ARBA" id="ARBA00022516"/>
    </source>
</evidence>
<dbReference type="InterPro" id="IPR003758">
    <property type="entry name" value="LpxK"/>
</dbReference>
<comment type="similarity">
    <text evidence="13">Belongs to the LpxK family.</text>
</comment>
<keyword evidence="16" id="KW-1185">Reference proteome</keyword>
<evidence type="ECO:0000256" key="10">
    <source>
        <dbReference type="ARBA" id="ARBA00022840"/>
    </source>
</evidence>
<gene>
    <name evidence="13 15" type="primary">lpxK</name>
    <name evidence="15" type="ORF">MKQ68_09220</name>
</gene>
<dbReference type="PANTHER" id="PTHR42724:SF1">
    <property type="entry name" value="TETRAACYLDISACCHARIDE 4'-KINASE, MITOCHONDRIAL-RELATED"/>
    <property type="match status" value="1"/>
</dbReference>
<comment type="pathway">
    <text evidence="2 13">Glycolipid biosynthesis; lipid IV(A) biosynthesis; lipid IV(A) from (3R)-3-hydroxytetradecanoyl-[acyl-carrier-protein] and UDP-N-acetyl-alpha-D-glucosamine: step 6/6.</text>
</comment>
<feature type="binding site" evidence="13">
    <location>
        <begin position="48"/>
        <end position="55"/>
    </location>
    <ligand>
        <name>ATP</name>
        <dbReference type="ChEBI" id="CHEBI:30616"/>
    </ligand>
</feature>
<evidence type="ECO:0000256" key="13">
    <source>
        <dbReference type="HAMAP-Rule" id="MF_00409"/>
    </source>
</evidence>
<dbReference type="Proteomes" id="UP001162741">
    <property type="component" value="Chromosome"/>
</dbReference>
<protein>
    <recommendedName>
        <fullName evidence="4 13">Tetraacyldisaccharide 4'-kinase</fullName>
        <ecNumber evidence="3 13">2.7.1.130</ecNumber>
    </recommendedName>
    <alternativeName>
        <fullName evidence="12 13">Lipid A 4'-kinase</fullName>
    </alternativeName>
</protein>
<keyword evidence="14" id="KW-0472">Membrane</keyword>
<evidence type="ECO:0000256" key="1">
    <source>
        <dbReference type="ARBA" id="ARBA00002274"/>
    </source>
</evidence>
<keyword evidence="5 13" id="KW-0444">Lipid biosynthesis</keyword>
<evidence type="ECO:0000256" key="9">
    <source>
        <dbReference type="ARBA" id="ARBA00022777"/>
    </source>
</evidence>
<proteinExistence type="inferred from homology"/>
<evidence type="ECO:0000256" key="14">
    <source>
        <dbReference type="SAM" id="Phobius"/>
    </source>
</evidence>
<dbReference type="Pfam" id="PF02606">
    <property type="entry name" value="LpxK"/>
    <property type="match status" value="1"/>
</dbReference>
<evidence type="ECO:0000256" key="2">
    <source>
        <dbReference type="ARBA" id="ARBA00004870"/>
    </source>
</evidence>
<comment type="function">
    <text evidence="1 13">Transfers the gamma-phosphate of ATP to the 4'-position of a tetraacyldisaccharide 1-phosphate intermediate (termed DS-1-P) to form tetraacyldisaccharide 1,4'-bis-phosphate (lipid IVA).</text>
</comment>
<keyword evidence="6 13" id="KW-0441">Lipid A biosynthesis</keyword>
<evidence type="ECO:0000256" key="11">
    <source>
        <dbReference type="ARBA" id="ARBA00023098"/>
    </source>
</evidence>
<evidence type="ECO:0000313" key="16">
    <source>
        <dbReference type="Proteomes" id="UP001162741"/>
    </source>
</evidence>
<accession>A0ABY6J707</accession>
<evidence type="ECO:0000256" key="3">
    <source>
        <dbReference type="ARBA" id="ARBA00012071"/>
    </source>
</evidence>
<comment type="catalytic activity">
    <reaction evidence="13">
        <text>a lipid A disaccharide + ATP = a lipid IVA + ADP + H(+)</text>
        <dbReference type="Rhea" id="RHEA:67840"/>
        <dbReference type="ChEBI" id="CHEBI:15378"/>
        <dbReference type="ChEBI" id="CHEBI:30616"/>
        <dbReference type="ChEBI" id="CHEBI:176343"/>
        <dbReference type="ChEBI" id="CHEBI:176425"/>
        <dbReference type="ChEBI" id="CHEBI:456216"/>
        <dbReference type="EC" id="2.7.1.130"/>
    </reaction>
</comment>
<dbReference type="HAMAP" id="MF_00409">
    <property type="entry name" value="LpxK"/>
    <property type="match status" value="1"/>
</dbReference>
<organism evidence="15 16">
    <name type="scientific">Chitinophaga horti</name>
    <dbReference type="NCBI Taxonomy" id="2920382"/>
    <lineage>
        <taxon>Bacteria</taxon>
        <taxon>Pseudomonadati</taxon>
        <taxon>Bacteroidota</taxon>
        <taxon>Chitinophagia</taxon>
        <taxon>Chitinophagales</taxon>
        <taxon>Chitinophagaceae</taxon>
        <taxon>Chitinophaga</taxon>
    </lineage>
</organism>
<dbReference type="GO" id="GO:0009029">
    <property type="term" value="F:lipid-A 4'-kinase activity"/>
    <property type="evidence" value="ECO:0007669"/>
    <property type="project" value="UniProtKB-EC"/>
</dbReference>
<dbReference type="EMBL" id="CP107006">
    <property type="protein sequence ID" value="UYQ95275.1"/>
    <property type="molecule type" value="Genomic_DNA"/>
</dbReference>
<evidence type="ECO:0000313" key="15">
    <source>
        <dbReference type="EMBL" id="UYQ95275.1"/>
    </source>
</evidence>
<name>A0ABY6J707_9BACT</name>
<keyword evidence="14" id="KW-0812">Transmembrane</keyword>
<evidence type="ECO:0000256" key="7">
    <source>
        <dbReference type="ARBA" id="ARBA00022679"/>
    </source>
</evidence>
<keyword evidence="14" id="KW-1133">Transmembrane helix</keyword>
<sequence>MLRYLSSILYPFSLLYGLIMWVRNRLYDKGVLTAVDFDLPVIAVGNLSVGGTGKTPHVEYLIRLLKDHFRMATLSRGYNRKTKGFYLADEYSTAAEIGDEPMQFHQKFPGISVCVGEERMLAIPQLLMERPYIQGILLDDAFQHRSVKPGKNIMITEYSRPFFRDHVVPFGRLREGRSGYQRADVIIVSKCPDNLAVPEKEQFLKDINPLPHQRVFFTSLRYGALYNMLDGEPVHLDAGENVLVVCGIARPEPLVQHLQTRFSKVYLLPFPDHYYYSRKDLEKMKLELERTEGSPKIIITTEKDAVRLHLLRDIIKELQLPIAVLPVEISFLFNEADSFNNYIFDYVAGSDPIAPLVQE</sequence>
<keyword evidence="10 13" id="KW-0067">ATP-binding</keyword>
<dbReference type="SUPFAM" id="SSF52540">
    <property type="entry name" value="P-loop containing nucleoside triphosphate hydrolases"/>
    <property type="match status" value="1"/>
</dbReference>
<dbReference type="NCBIfam" id="TIGR00682">
    <property type="entry name" value="lpxK"/>
    <property type="match status" value="1"/>
</dbReference>
<keyword evidence="7 13" id="KW-0808">Transferase</keyword>
<evidence type="ECO:0000256" key="12">
    <source>
        <dbReference type="ARBA" id="ARBA00029757"/>
    </source>
</evidence>
<dbReference type="InterPro" id="IPR027417">
    <property type="entry name" value="P-loop_NTPase"/>
</dbReference>
<feature type="transmembrane region" description="Helical" evidence="14">
    <location>
        <begin position="6"/>
        <end position="22"/>
    </location>
</feature>
<evidence type="ECO:0000256" key="4">
    <source>
        <dbReference type="ARBA" id="ARBA00016436"/>
    </source>
</evidence>
<evidence type="ECO:0000256" key="6">
    <source>
        <dbReference type="ARBA" id="ARBA00022556"/>
    </source>
</evidence>
<dbReference type="PANTHER" id="PTHR42724">
    <property type="entry name" value="TETRAACYLDISACCHARIDE 4'-KINASE"/>
    <property type="match status" value="1"/>
</dbReference>
<keyword evidence="11 13" id="KW-0443">Lipid metabolism</keyword>
<keyword evidence="9 13" id="KW-0418">Kinase</keyword>